<comment type="caution">
    <text evidence="1">The sequence shown here is derived from an EMBL/GenBank/DDBJ whole genome shotgun (WGS) entry which is preliminary data.</text>
</comment>
<dbReference type="InterPro" id="IPR007060">
    <property type="entry name" value="FtsL/DivIC"/>
</dbReference>
<organism evidence="1 2">
    <name type="scientific">Candidatus Nomurabacteria bacterium GW2011_GWA2_43_15</name>
    <dbReference type="NCBI Taxonomy" id="1618738"/>
    <lineage>
        <taxon>Bacteria</taxon>
        <taxon>Candidatus Nomuraibacteriota</taxon>
    </lineage>
</organism>
<gene>
    <name evidence="1" type="ORF">UV76_C0007G0060</name>
</gene>
<protein>
    <recommendedName>
        <fullName evidence="3">Septum formation initiator</fullName>
    </recommendedName>
</protein>
<evidence type="ECO:0008006" key="3">
    <source>
        <dbReference type="Google" id="ProtNLM"/>
    </source>
</evidence>
<evidence type="ECO:0000313" key="1">
    <source>
        <dbReference type="EMBL" id="KKT00852.1"/>
    </source>
</evidence>
<reference evidence="1 2" key="1">
    <citation type="journal article" date="2015" name="Nature">
        <title>rRNA introns, odd ribosomes, and small enigmatic genomes across a large radiation of phyla.</title>
        <authorList>
            <person name="Brown C.T."/>
            <person name="Hug L.A."/>
            <person name="Thomas B.C."/>
            <person name="Sharon I."/>
            <person name="Castelle C.J."/>
            <person name="Singh A."/>
            <person name="Wilkins M.J."/>
            <person name="Williams K.H."/>
            <person name="Banfield J.F."/>
        </authorList>
    </citation>
    <scope>NUCLEOTIDE SEQUENCE [LARGE SCALE GENOMIC DNA]</scope>
</reference>
<dbReference type="AlphaFoldDB" id="A0A0G1G0T3"/>
<dbReference type="EMBL" id="LCFS01000007">
    <property type="protein sequence ID" value="KKT00852.1"/>
    <property type="molecule type" value="Genomic_DNA"/>
</dbReference>
<dbReference type="Proteomes" id="UP000034646">
    <property type="component" value="Unassembled WGS sequence"/>
</dbReference>
<name>A0A0G1G0T3_9BACT</name>
<accession>A0A0G1G0T3</accession>
<dbReference type="Pfam" id="PF04977">
    <property type="entry name" value="DivIC"/>
    <property type="match status" value="1"/>
</dbReference>
<proteinExistence type="predicted"/>
<evidence type="ECO:0000313" key="2">
    <source>
        <dbReference type="Proteomes" id="UP000034646"/>
    </source>
</evidence>
<sequence length="77" mass="8877">MAEDKVAELRKQKEKLSADIDSLSTDEGKEKIFRENFGLAKEGEDVIIVVEDKNPPEPQKTSFTSSFFSFFKNLFDW</sequence>